<sequence length="472" mass="54366">MIKSKIKNGKKKSLKSQMRNLTVAIIVPFVLMISNTFYMVISFNQQYATTLQNATAASEFNFDFKDNLDLDMYYYVVGSKSSDHLPLEEVENARQVINRLKLTTTSKENIWRVKSLLRLCNRLSECMINIEKNKNYDDKMEMLDHDIYVLTGLIQTYMRDYIYYEVKELSLMQKEVTHRVTMTIGYMGILSGLIFAFMLWYSRLVSKQITEPVSQLCKKVEHLGQGDFHVVPIETNNIELNTLEVGFNDMAYHINRLMEREKENQAALHKAELELLQAQINPHFLYNALDSIIWLAESHQDKEVIEMTSCLSTFFRTSLSKGKDIITLAVEKQQVESYLQIQKIRYSDILAYSIQIEDSILQYDIPKLTLQPLVENALYHGVKNKRGVGHIWVQGMEEDGIVLKVIDDGAGMTKEQLEELRAGVYEDRHTGLGLVNVHKRLNLYYGADYGLTFESSPGEGTTVCVKIPKINN</sequence>
<dbReference type="Pfam" id="PF02518">
    <property type="entry name" value="HATPase_c"/>
    <property type="match status" value="1"/>
</dbReference>
<dbReference type="Proteomes" id="UP000199800">
    <property type="component" value="Unassembled WGS sequence"/>
</dbReference>
<dbReference type="RefSeq" id="WP_177180630.1">
    <property type="nucleotide sequence ID" value="NZ_FOHN01000005.1"/>
</dbReference>
<dbReference type="Pfam" id="PF06580">
    <property type="entry name" value="His_kinase"/>
    <property type="match status" value="1"/>
</dbReference>
<name>A0A1I0A9D6_9FIRM</name>
<dbReference type="EMBL" id="FOHN01000005">
    <property type="protein sequence ID" value="SES90320.1"/>
    <property type="molecule type" value="Genomic_DNA"/>
</dbReference>
<evidence type="ECO:0000256" key="5">
    <source>
        <dbReference type="ARBA" id="ARBA00022679"/>
    </source>
</evidence>
<evidence type="ECO:0000256" key="6">
    <source>
        <dbReference type="ARBA" id="ARBA00022777"/>
    </source>
</evidence>
<comment type="subcellular location">
    <subcellularLocation>
        <location evidence="2">Membrane</location>
    </subcellularLocation>
</comment>
<evidence type="ECO:0000256" key="7">
    <source>
        <dbReference type="ARBA" id="ARBA00023012"/>
    </source>
</evidence>
<feature type="transmembrane region" description="Helical" evidence="8">
    <location>
        <begin position="180"/>
        <end position="201"/>
    </location>
</feature>
<evidence type="ECO:0000313" key="11">
    <source>
        <dbReference type="EMBL" id="SES90320.1"/>
    </source>
</evidence>
<dbReference type="PRINTS" id="PR00344">
    <property type="entry name" value="BCTRLSENSOR"/>
</dbReference>
<organism evidence="11 12">
    <name type="scientific">[Clostridium] polysaccharolyticum</name>
    <dbReference type="NCBI Taxonomy" id="29364"/>
    <lineage>
        <taxon>Bacteria</taxon>
        <taxon>Bacillati</taxon>
        <taxon>Bacillota</taxon>
        <taxon>Clostridia</taxon>
        <taxon>Lachnospirales</taxon>
        <taxon>Lachnospiraceae</taxon>
    </lineage>
</organism>
<dbReference type="InterPro" id="IPR004358">
    <property type="entry name" value="Sig_transdc_His_kin-like_C"/>
</dbReference>
<keyword evidence="8" id="KW-1133">Transmembrane helix</keyword>
<dbReference type="InterPro" id="IPR005467">
    <property type="entry name" value="His_kinase_dom"/>
</dbReference>
<keyword evidence="8" id="KW-0472">Membrane</keyword>
<dbReference type="InterPro" id="IPR010559">
    <property type="entry name" value="Sig_transdc_His_kin_internal"/>
</dbReference>
<keyword evidence="5" id="KW-0808">Transferase</keyword>
<dbReference type="AlphaFoldDB" id="A0A1I0A9D6"/>
<dbReference type="SUPFAM" id="SSF55874">
    <property type="entry name" value="ATPase domain of HSP90 chaperone/DNA topoisomerase II/histidine kinase"/>
    <property type="match status" value="1"/>
</dbReference>
<evidence type="ECO:0000259" key="9">
    <source>
        <dbReference type="PROSITE" id="PS50109"/>
    </source>
</evidence>
<gene>
    <name evidence="11" type="ORF">SAMN04487772_10512</name>
</gene>
<keyword evidence="7" id="KW-0902">Two-component regulatory system</keyword>
<dbReference type="InterPro" id="IPR050640">
    <property type="entry name" value="Bact_2-comp_sensor_kinase"/>
</dbReference>
<evidence type="ECO:0000256" key="8">
    <source>
        <dbReference type="SAM" id="Phobius"/>
    </source>
</evidence>
<dbReference type="GO" id="GO:0016020">
    <property type="term" value="C:membrane"/>
    <property type="evidence" value="ECO:0007669"/>
    <property type="project" value="UniProtKB-SubCell"/>
</dbReference>
<dbReference type="PANTHER" id="PTHR34220">
    <property type="entry name" value="SENSOR HISTIDINE KINASE YPDA"/>
    <property type="match status" value="1"/>
</dbReference>
<dbReference type="GO" id="GO:0000155">
    <property type="term" value="F:phosphorelay sensor kinase activity"/>
    <property type="evidence" value="ECO:0007669"/>
    <property type="project" value="InterPro"/>
</dbReference>
<feature type="transmembrane region" description="Helical" evidence="8">
    <location>
        <begin position="21"/>
        <end position="41"/>
    </location>
</feature>
<comment type="catalytic activity">
    <reaction evidence="1">
        <text>ATP + protein L-histidine = ADP + protein N-phospho-L-histidine.</text>
        <dbReference type="EC" id="2.7.13.3"/>
    </reaction>
</comment>
<accession>A0A1I0A9D6</accession>
<dbReference type="PANTHER" id="PTHR34220:SF7">
    <property type="entry name" value="SENSOR HISTIDINE KINASE YPDA"/>
    <property type="match status" value="1"/>
</dbReference>
<keyword evidence="4" id="KW-0597">Phosphoprotein</keyword>
<dbReference type="InterPro" id="IPR003660">
    <property type="entry name" value="HAMP_dom"/>
</dbReference>
<keyword evidence="8" id="KW-0812">Transmembrane</keyword>
<dbReference type="Gene3D" id="6.10.340.10">
    <property type="match status" value="1"/>
</dbReference>
<feature type="domain" description="HAMP" evidence="10">
    <location>
        <begin position="207"/>
        <end position="259"/>
    </location>
</feature>
<dbReference type="STRING" id="29364.SAMN04487772_10512"/>
<dbReference type="Gene3D" id="3.30.565.10">
    <property type="entry name" value="Histidine kinase-like ATPase, C-terminal domain"/>
    <property type="match status" value="1"/>
</dbReference>
<dbReference type="PROSITE" id="PS50109">
    <property type="entry name" value="HIS_KIN"/>
    <property type="match status" value="1"/>
</dbReference>
<evidence type="ECO:0000256" key="1">
    <source>
        <dbReference type="ARBA" id="ARBA00000085"/>
    </source>
</evidence>
<feature type="domain" description="Histidine kinase" evidence="9">
    <location>
        <begin position="370"/>
        <end position="471"/>
    </location>
</feature>
<dbReference type="EC" id="2.7.13.3" evidence="3"/>
<dbReference type="InterPro" id="IPR003594">
    <property type="entry name" value="HATPase_dom"/>
</dbReference>
<evidence type="ECO:0000256" key="2">
    <source>
        <dbReference type="ARBA" id="ARBA00004370"/>
    </source>
</evidence>
<evidence type="ECO:0000313" key="12">
    <source>
        <dbReference type="Proteomes" id="UP000199800"/>
    </source>
</evidence>
<dbReference type="SMART" id="SM00387">
    <property type="entry name" value="HATPase_c"/>
    <property type="match status" value="1"/>
</dbReference>
<evidence type="ECO:0000256" key="3">
    <source>
        <dbReference type="ARBA" id="ARBA00012438"/>
    </source>
</evidence>
<keyword evidence="6 11" id="KW-0418">Kinase</keyword>
<dbReference type="InterPro" id="IPR036890">
    <property type="entry name" value="HATPase_C_sf"/>
</dbReference>
<protein>
    <recommendedName>
        <fullName evidence="3">histidine kinase</fullName>
        <ecNumber evidence="3">2.7.13.3</ecNumber>
    </recommendedName>
</protein>
<dbReference type="PROSITE" id="PS50885">
    <property type="entry name" value="HAMP"/>
    <property type="match status" value="1"/>
</dbReference>
<keyword evidence="12" id="KW-1185">Reference proteome</keyword>
<evidence type="ECO:0000256" key="4">
    <source>
        <dbReference type="ARBA" id="ARBA00022553"/>
    </source>
</evidence>
<reference evidence="11 12" key="1">
    <citation type="submission" date="2016-10" db="EMBL/GenBank/DDBJ databases">
        <authorList>
            <person name="de Groot N.N."/>
        </authorList>
    </citation>
    <scope>NUCLEOTIDE SEQUENCE [LARGE SCALE GENOMIC DNA]</scope>
    <source>
        <strain evidence="11 12">DSM 1801</strain>
    </source>
</reference>
<proteinExistence type="predicted"/>
<evidence type="ECO:0000259" key="10">
    <source>
        <dbReference type="PROSITE" id="PS50885"/>
    </source>
</evidence>